<dbReference type="KEGG" id="ftj:FTUN_7508"/>
<sequence>MRLTPDEPVRGKVIDLEGKPVAGVSVSVDRMCGPRAEKTLDRWLKVTRDPKADVHVQFELLERGADPTGLIPAVTSDRDGKFEIRGVGRDRLVNLRVTGPTCETHDLTVVTRRVERFTSNRLLNGWGPTVQGIEPVAVAAPVPVTKGRVLDAATGKPIPGSVLCVQYQPWEPVVADTEGRFTLPGLPPRKNEFGVVVFPPTGSPYHRIVATVPADATARAAFNLKLTRGIPATVKIVDKTTRRPVEVALQYRVFEADNPNVKQVPNVWHHGEWADAPNVSAARKSEYQIVVFPGLGLLAAGVRWSERDYLPQVGVEAFDKYNDGNQISGLGGMNIIPSEWNTFARVDVPADAKGFTVTLELDRGLTAAGRLVDGGGKPLAGAKAHGLRRGLPGQGGWVPTADATFTVTALRAGEKRRVMFVHPERKLAGAAVAVGGAKEPLEVRMEPWGEVTGRLVGVNGEPARGRVDLSPDFNWVTDLERGSSPFSHPELVGPEADAKGRFRITGLVPGQTYRWNAVGYNKFTTVKVPDTVAKSGKTIDLGDIVLSEGEP</sequence>
<dbReference type="InterPro" id="IPR008969">
    <property type="entry name" value="CarboxyPept-like_regulatory"/>
</dbReference>
<dbReference type="Proteomes" id="UP000503447">
    <property type="component" value="Chromosome"/>
</dbReference>
<dbReference type="SUPFAM" id="SSF49464">
    <property type="entry name" value="Carboxypeptidase regulatory domain-like"/>
    <property type="match status" value="1"/>
</dbReference>
<accession>A0A6M5Z149</accession>
<dbReference type="AlphaFoldDB" id="A0A6M5Z149"/>
<keyword evidence="2" id="KW-1185">Reference proteome</keyword>
<organism evidence="1 2">
    <name type="scientific">Frigoriglobus tundricola</name>
    <dbReference type="NCBI Taxonomy" id="2774151"/>
    <lineage>
        <taxon>Bacteria</taxon>
        <taxon>Pseudomonadati</taxon>
        <taxon>Planctomycetota</taxon>
        <taxon>Planctomycetia</taxon>
        <taxon>Gemmatales</taxon>
        <taxon>Gemmataceae</taxon>
        <taxon>Frigoriglobus</taxon>
    </lineage>
</organism>
<dbReference type="EMBL" id="CP053452">
    <property type="protein sequence ID" value="QJW99885.1"/>
    <property type="molecule type" value="Genomic_DNA"/>
</dbReference>
<proteinExistence type="predicted"/>
<gene>
    <name evidence="1" type="ORF">FTUN_7508</name>
</gene>
<name>A0A6M5Z149_9BACT</name>
<protein>
    <recommendedName>
        <fullName evidence="3">Carboxypeptidase regulatory-like domain-containing protein</fullName>
    </recommendedName>
</protein>
<evidence type="ECO:0008006" key="3">
    <source>
        <dbReference type="Google" id="ProtNLM"/>
    </source>
</evidence>
<reference evidence="2" key="1">
    <citation type="submission" date="2020-05" db="EMBL/GenBank/DDBJ databases">
        <title>Frigoriglobus tundricola gen. nov., sp. nov., a psychrotolerant cellulolytic planctomycete of the family Gemmataceae with two divergent copies of 16S rRNA gene.</title>
        <authorList>
            <person name="Kulichevskaya I.S."/>
            <person name="Ivanova A.A."/>
            <person name="Naumoff D.G."/>
            <person name="Beletsky A.V."/>
            <person name="Rijpstra W.I.C."/>
            <person name="Sinninghe Damste J.S."/>
            <person name="Mardanov A.V."/>
            <person name="Ravin N.V."/>
            <person name="Dedysh S.N."/>
        </authorList>
    </citation>
    <scope>NUCLEOTIDE SEQUENCE [LARGE SCALE GENOMIC DNA]</scope>
    <source>
        <strain evidence="2">PL17</strain>
    </source>
</reference>
<evidence type="ECO:0000313" key="2">
    <source>
        <dbReference type="Proteomes" id="UP000503447"/>
    </source>
</evidence>
<evidence type="ECO:0000313" key="1">
    <source>
        <dbReference type="EMBL" id="QJW99885.1"/>
    </source>
</evidence>